<reference evidence="4" key="1">
    <citation type="journal article" date="2019" name="Sci. Rep.">
        <title>Draft genome of Tanacetum cinerariifolium, the natural source of mosquito coil.</title>
        <authorList>
            <person name="Yamashiro T."/>
            <person name="Shiraishi A."/>
            <person name="Satake H."/>
            <person name="Nakayama K."/>
        </authorList>
    </citation>
    <scope>NUCLEOTIDE SEQUENCE</scope>
</reference>
<comment type="caution">
    <text evidence="4">The sequence shown here is derived from an EMBL/GenBank/DDBJ whole genome shotgun (WGS) entry which is preliminary data.</text>
</comment>
<feature type="region of interest" description="Disordered" evidence="2">
    <location>
        <begin position="1"/>
        <end position="30"/>
    </location>
</feature>
<name>A0A6L2J8E7_TANCI</name>
<dbReference type="EMBL" id="BKCJ010000411">
    <property type="protein sequence ID" value="GEU32950.1"/>
    <property type="molecule type" value="Genomic_DNA"/>
</dbReference>
<feature type="region of interest" description="Disordered" evidence="2">
    <location>
        <begin position="1487"/>
        <end position="1507"/>
    </location>
</feature>
<dbReference type="InterPro" id="IPR036397">
    <property type="entry name" value="RNaseH_sf"/>
</dbReference>
<feature type="region of interest" description="Disordered" evidence="2">
    <location>
        <begin position="1639"/>
        <end position="1700"/>
    </location>
</feature>
<feature type="domain" description="CCHC-type" evidence="3">
    <location>
        <begin position="610"/>
        <end position="626"/>
    </location>
</feature>
<feature type="compositionally biased region" description="Basic and acidic residues" evidence="2">
    <location>
        <begin position="2367"/>
        <end position="2385"/>
    </location>
</feature>
<dbReference type="GO" id="GO:0003676">
    <property type="term" value="F:nucleic acid binding"/>
    <property type="evidence" value="ECO:0007669"/>
    <property type="project" value="InterPro"/>
</dbReference>
<feature type="compositionally biased region" description="Polar residues" evidence="2">
    <location>
        <begin position="1087"/>
        <end position="1104"/>
    </location>
</feature>
<feature type="coiled-coil region" evidence="1">
    <location>
        <begin position="423"/>
        <end position="457"/>
    </location>
</feature>
<feature type="coiled-coil region" evidence="1">
    <location>
        <begin position="2815"/>
        <end position="2842"/>
    </location>
</feature>
<feature type="compositionally biased region" description="Basic and acidic residues" evidence="2">
    <location>
        <begin position="1663"/>
        <end position="1700"/>
    </location>
</feature>
<feature type="compositionally biased region" description="Pro residues" evidence="2">
    <location>
        <begin position="1487"/>
        <end position="1501"/>
    </location>
</feature>
<dbReference type="Gene3D" id="3.30.420.10">
    <property type="entry name" value="Ribonuclease H-like superfamily/Ribonuclease H"/>
    <property type="match status" value="1"/>
</dbReference>
<evidence type="ECO:0000256" key="1">
    <source>
        <dbReference type="SAM" id="Coils"/>
    </source>
</evidence>
<protein>
    <submittedName>
        <fullName evidence="4">Uncharacterized mitochondrial protein AtMg00810-like</fullName>
    </submittedName>
</protein>
<evidence type="ECO:0000313" key="4">
    <source>
        <dbReference type="EMBL" id="GEU32950.1"/>
    </source>
</evidence>
<evidence type="ECO:0000259" key="3">
    <source>
        <dbReference type="SMART" id="SM00343"/>
    </source>
</evidence>
<dbReference type="InterPro" id="IPR054722">
    <property type="entry name" value="PolX-like_BBD"/>
</dbReference>
<feature type="coiled-coil region" evidence="1">
    <location>
        <begin position="1515"/>
        <end position="1549"/>
    </location>
</feature>
<feature type="region of interest" description="Disordered" evidence="2">
    <location>
        <begin position="1085"/>
        <end position="1110"/>
    </location>
</feature>
<feature type="domain" description="CCHC-type" evidence="3">
    <location>
        <begin position="1857"/>
        <end position="1873"/>
    </location>
</feature>
<organism evidence="4">
    <name type="scientific">Tanacetum cinerariifolium</name>
    <name type="common">Dalmatian daisy</name>
    <name type="synonym">Chrysanthemum cinerariifolium</name>
    <dbReference type="NCBI Taxonomy" id="118510"/>
    <lineage>
        <taxon>Eukaryota</taxon>
        <taxon>Viridiplantae</taxon>
        <taxon>Streptophyta</taxon>
        <taxon>Embryophyta</taxon>
        <taxon>Tracheophyta</taxon>
        <taxon>Spermatophyta</taxon>
        <taxon>Magnoliopsida</taxon>
        <taxon>eudicotyledons</taxon>
        <taxon>Gunneridae</taxon>
        <taxon>Pentapetalae</taxon>
        <taxon>asterids</taxon>
        <taxon>campanulids</taxon>
        <taxon>Asterales</taxon>
        <taxon>Asteraceae</taxon>
        <taxon>Asteroideae</taxon>
        <taxon>Anthemideae</taxon>
        <taxon>Anthemidinae</taxon>
        <taxon>Tanacetum</taxon>
    </lineage>
</organism>
<dbReference type="Pfam" id="PF22936">
    <property type="entry name" value="Pol_BBD"/>
    <property type="match status" value="2"/>
</dbReference>
<feature type="compositionally biased region" description="Acidic residues" evidence="2">
    <location>
        <begin position="2772"/>
        <end position="2782"/>
    </location>
</feature>
<dbReference type="SUPFAM" id="SSF53098">
    <property type="entry name" value="Ribonuclease H-like"/>
    <property type="match status" value="2"/>
</dbReference>
<feature type="region of interest" description="Disordered" evidence="2">
    <location>
        <begin position="2367"/>
        <end position="2393"/>
    </location>
</feature>
<accession>A0A6L2J8E7</accession>
<sequence length="3187" mass="360906">MTIDDNHDGDQPETSNTTPPVPPPTQQIPHTVSSIKLPILKKEEYDIWAMKIEHYLSNTDYQIWKVVARERKRKARTTLLMALPEDHLAKFYKMADAKEMWEAIKSRFGGNDESKKMWKYLLKQQFKGFSVSASEGPHKGYDSFDDLYNNQRVFERDVKGTTPSSSNTQNVAFVSTDNTISTKDKMRIEQYFLMIDYSLWEVILNGDSPAPTRVIEGVVQPVAPTTVELRLARKNELKAHGSSSESLNQIHDRRQKLISQLEILRESLSQEDTNLKFLRSLPTEWRTHTLIWRNKTDLEEQSLDDLFNSLKIYEAEVKSSSSASNSTQNIAFVSSSNIDSTNEPVSAAASVFAVSAKIPVSALPNIDADDLEEMDLKWQMAMLTAEEEPTNYALMAFISSSSSNFDNEVPSCSKACTKAYATLQSHYDKLTVLRQNIEKAKQERDDLKLKLEKFQTSSKNLCHLLASQTNDKIGLGCHTQVFTYSMFDCDEFFTSESDESLSPSPIYDRYQLGDGYHAVPLPYTGTFMPSKPDLVFHDAPNVNETVHTAFNVELSPAKPDTNLSHTRRPSAPIIEDWVSDSEDDFKTKIPHNAPTITKPKSNGNHRNRKACFVCKSLDHLIKDCDFYEKKMAHTPVRNHAQRGNHQQYANMTLPNPQKHVVPTVVLTQSKLVSITAARPVTAAIPKPHVTRPRHAKSVGNPQHALKDKGVIDSGCSRHMIGNMSYLSDFKELNGRYVAFGGNPKGGKIFGKGKIRTRKLDFDDVYFVNELKFNLFSVSQMCDKKNNVLFTDTECLVLSPKFKLPDENQVLLRVPRETIYDYSRFTWVFFLATKDETSPILKTFITGIENQLSLKAEAVNTACYVQNRVLVTKPQNKTPYELLLGRTPSIGFMRPFGCLVTILNTLDPLGKINGKVDEGFLVGNSVSSKAFRVFNSRTRIVQETLHINFLENKPNVTGSGPTWLFDIDTLTKTMNYQPLTVGNQSNLNAGDQEQFDAEKVREDSVQQYVLFHVWSSGSTNPQNTDDDDAFEVEEPEFKGRKPESEVHVSPSSGAHINEVNAVDSLISAVGQISTNNTNTFSAAGPSNAAVSPTHGKSSYVDSSQLPDDPNMPKLEDITYLDDEEDVGRATSIQDAEVWVLVDLPYRKQAIDGKSGSTSLDTENPLLKDPDGEDVDVYTYISMIGSLMYLTSSRPDIMFAVCACARFQVTSKASHLHAVKRIFRYLKGKPHLGLWYPKDSPFNLVAYSDSDYAGASLERKSTTRGCQFLRCRLIFWQCKKQTVVATSSTEAEYVAAANCYASEGFDQIIDFLNASSIKYALTVNPNIYVSCIKQFWTSVSMKKVNDVTRLQALVDKKKVVITEATIRDALRLDDAEGIICLPNEEIFTELARIGYEKRSTKLTFYKAFFSSQWKVQVGDLSSHTTKYSSPALTQKVFENMRMVGKGCSGVQTSLFEGMIVALQAGEGAAEGNVDDVPAAGIAIEVQHTPPPSLIAQPPSPQQQPQPSQDADISMDLLHNLLDTCTTLTRRVENLEQDKIAQALEITKLKQRINTSDDTVMDKVSKQGRIIADMDADVDVTQKDIAKDDDDIEPVELHEVVEVVTTAKLITEVVTAASATITTAAPQLTTAVVPTLTTAPSAARRRKGVVIRDPKETAKPSTIIHSEAKSKDKGKGILVEEPKPLKKQEKTKEQMEEEDSRALKRISETQEEKAAKKQKLDEEVAELKRHLQRVPNNEDDVYTEATPLAYKVKERFASSNPKNFSDDFLLTILTYMFEKPDVQAQMILLVERRYPLTRFTLDQMFHNVRLEVEEESKVSSELLRFIAMISMRIKKFHKRTCRKLQFDTKDPVAFDKTKVECFNCHKIGPFARDYRAKGNQDNRRRDVGYNGNKVRDNDTQNYAMMAYTSSNSGSENEVKFCSKTCEESYARLKKLYDEQRDKLGDASVEITAYTLALKKTSADESDSKTSLYTSCKSDSNVETTTSMPVPVDNAPKVVCEPKVWTDAPIIEEYESDSDDDSVSNVQEDKEKPSFAFTDSVKHVKTSRENIKETSTPNHCPKVEKQGRNGHTRKGLGYAFTRKTCFVCGSFSHLIRDCDFHEKRMAKQAALIKSKNKDDPHKALKNKGIVDSGCSKHMTGNKAHLANYQEIRGSNGRITVKGKIKAGGLDFKDVYYVEELKHYNLFSVSQMCKKKNKREYSNARTPQQNGVAKRKNMTFIEAARTMLADSFLPTTFWAKAINTACYVLNRVLVTKPQNKTPYELLTGRQPIISYLRPFGCHVTILNTIDHLGKFDGMSNSGFLVRYSLNSKAFRVYNLETKRVEENLHSAYSTTIKSLRDKIEKPTDAKPCKKPVSQVEQIFQEELEKLKRQENEANDATRKETTHENQDANTNNTNLLNVFSTPISIAGPLRAFNDGESSYPNDPSMPHLEDIYDSPSEEIFTDSYYDDECVKQQRHNHKDFQHCLFACFLSQIEPKKISQALVDESWVDAMQEELLQFQIQKKSLYDEFEELMKNSVKTASTPIETQKPVAKDEEAADVDVHLYRYLKGQPKLGLWYPKVSSFDLEAYSDSDYAGANLDRKSIIGEAEYVALLTAVDKDAYEKKLIQVLKIHTNDNVADLLTKAFDVSSKDLASPKQMALGKDKLNPLIVHSLLKTIWLLMHHVIAMKHWLFQSKRLLFWAAVLIKKANDVVKLRALIDGNAKRTAWNEFSCSMASAVIYVAPSRKFNCSKYIFDSMVRNIDSPSKFLMIGKRFSRVETPLFATMLVQPQPPAAEEEDEEEEEPSTTTSKPSMTILNTLMETCATLSQKGAHLEQNKIAQALEIIKLKKRVQKLEKKRKSKSSEGRIEAIDADEEITLVDIETQADLGAELQGMKDDDNAAIKDASAVEPNVFDDEEVTMTMAQTLIKMKAKRARLLDEQMAKRLHDGEIKQAAAREKHKKDDFEKAKMQEKHLDNIRKYQSLKRKPISAAQARKNMIVYLKNMTGYKIEYFKGMTYDKVRPIFERDYNKVQTLFKLDKDVDEEPTKKRIAEETLLQESFKKLKEIEVSYMLKDFNKEDLDALWRIVKEKFSLAVPTVEKEKALWVELKRLFEPDVDDVIWKLQRYMHYPIMWKLHSNCRVHQVSSTTRRHDMYMLTEKDYPLSNEVMTLMLSSRLQVEEDSEMARDLVMKIFMKANQPKSRSLDTSSK</sequence>
<dbReference type="GO" id="GO:0008270">
    <property type="term" value="F:zinc ion binding"/>
    <property type="evidence" value="ECO:0007669"/>
    <property type="project" value="InterPro"/>
</dbReference>
<feature type="compositionally biased region" description="Basic and acidic residues" evidence="2">
    <location>
        <begin position="1"/>
        <end position="10"/>
    </location>
</feature>
<evidence type="ECO:0000256" key="2">
    <source>
        <dbReference type="SAM" id="MobiDB-lite"/>
    </source>
</evidence>
<feature type="domain" description="CCHC-type" evidence="3">
    <location>
        <begin position="2080"/>
        <end position="2096"/>
    </location>
</feature>
<dbReference type="PANTHER" id="PTHR11439:SF495">
    <property type="entry name" value="REVERSE TRANSCRIPTASE, RNA-DEPENDENT DNA POLYMERASE-RELATED"/>
    <property type="match status" value="1"/>
</dbReference>
<feature type="compositionally biased region" description="Polar residues" evidence="2">
    <location>
        <begin position="1965"/>
        <end position="1984"/>
    </location>
</feature>
<keyword evidence="1" id="KW-0175">Coiled coil</keyword>
<dbReference type="InterPro" id="IPR012337">
    <property type="entry name" value="RNaseH-like_sf"/>
</dbReference>
<gene>
    <name evidence="4" type="ORF">Tci_004928</name>
</gene>
<dbReference type="SMART" id="SM00343">
    <property type="entry name" value="ZnF_C2HC"/>
    <property type="match status" value="3"/>
</dbReference>
<feature type="region of interest" description="Disordered" evidence="2">
    <location>
        <begin position="2042"/>
        <end position="2065"/>
    </location>
</feature>
<dbReference type="InterPro" id="IPR001878">
    <property type="entry name" value="Znf_CCHC"/>
</dbReference>
<proteinExistence type="predicted"/>
<feature type="region of interest" description="Disordered" evidence="2">
    <location>
        <begin position="1964"/>
        <end position="1985"/>
    </location>
</feature>
<dbReference type="CDD" id="cd09272">
    <property type="entry name" value="RNase_HI_RT_Ty1"/>
    <property type="match status" value="1"/>
</dbReference>
<dbReference type="Pfam" id="PF14223">
    <property type="entry name" value="Retrotran_gag_2"/>
    <property type="match status" value="1"/>
</dbReference>
<dbReference type="PANTHER" id="PTHR11439">
    <property type="entry name" value="GAG-POL-RELATED RETROTRANSPOSON"/>
    <property type="match status" value="1"/>
</dbReference>
<feature type="region of interest" description="Disordered" evidence="2">
    <location>
        <begin position="2768"/>
        <end position="2791"/>
    </location>
</feature>